<dbReference type="InterPro" id="IPR027450">
    <property type="entry name" value="AlkB-like"/>
</dbReference>
<accession>A0A5C3QNH2</accession>
<protein>
    <recommendedName>
        <fullName evidence="2">Alpha-ketoglutarate-dependent dioxygenase AlkB-like domain-containing protein</fullName>
    </recommendedName>
</protein>
<dbReference type="GO" id="GO:0008198">
    <property type="term" value="F:ferrous iron binding"/>
    <property type="evidence" value="ECO:0007669"/>
    <property type="project" value="TreeGrafter"/>
</dbReference>
<dbReference type="GO" id="GO:0006307">
    <property type="term" value="P:DNA alkylation repair"/>
    <property type="evidence" value="ECO:0007669"/>
    <property type="project" value="TreeGrafter"/>
</dbReference>
<evidence type="ECO:0000259" key="2">
    <source>
        <dbReference type="Pfam" id="PF13532"/>
    </source>
</evidence>
<gene>
    <name evidence="3" type="ORF">BDV98DRAFT_546491</name>
</gene>
<dbReference type="GO" id="GO:0051747">
    <property type="term" value="F:cytosine C-5 DNA demethylase activity"/>
    <property type="evidence" value="ECO:0007669"/>
    <property type="project" value="TreeGrafter"/>
</dbReference>
<feature type="binding site" evidence="1">
    <location>
        <position position="605"/>
    </location>
    <ligand>
        <name>2-oxoglutarate</name>
        <dbReference type="ChEBI" id="CHEBI:16810"/>
    </ligand>
</feature>
<dbReference type="GO" id="GO:0035516">
    <property type="term" value="F:broad specificity oxidative DNA demethylase activity"/>
    <property type="evidence" value="ECO:0007669"/>
    <property type="project" value="TreeGrafter"/>
</dbReference>
<dbReference type="SUPFAM" id="SSF51197">
    <property type="entry name" value="Clavaminate synthase-like"/>
    <property type="match status" value="1"/>
</dbReference>
<dbReference type="Pfam" id="PF13532">
    <property type="entry name" value="2OG-FeII_Oxy_2"/>
    <property type="match status" value="1"/>
</dbReference>
<evidence type="ECO:0000313" key="4">
    <source>
        <dbReference type="Proteomes" id="UP000305067"/>
    </source>
</evidence>
<evidence type="ECO:0000313" key="3">
    <source>
        <dbReference type="EMBL" id="TFL03147.1"/>
    </source>
</evidence>
<dbReference type="InterPro" id="IPR032852">
    <property type="entry name" value="ALKBH2"/>
</dbReference>
<dbReference type="PANTHER" id="PTHR31573">
    <property type="entry name" value="ALPHA-KETOGLUTARATE-DEPENDENT DIOXYGENASE ALKB HOMOLOG 2"/>
    <property type="match status" value="1"/>
</dbReference>
<dbReference type="EMBL" id="ML178821">
    <property type="protein sequence ID" value="TFL03147.1"/>
    <property type="molecule type" value="Genomic_DNA"/>
</dbReference>
<proteinExistence type="predicted"/>
<feature type="binding site" evidence="1">
    <location>
        <position position="685"/>
    </location>
    <ligand>
        <name>2-oxoglutarate</name>
        <dbReference type="ChEBI" id="CHEBI:16810"/>
    </ligand>
</feature>
<dbReference type="Gene3D" id="2.60.120.590">
    <property type="entry name" value="Alpha-ketoglutarate-dependent dioxygenase AlkB-like"/>
    <property type="match status" value="1"/>
</dbReference>
<dbReference type="Proteomes" id="UP000305067">
    <property type="component" value="Unassembled WGS sequence"/>
</dbReference>
<keyword evidence="4" id="KW-1185">Reference proteome</keyword>
<sequence>MYPWKEKRTFTTAGLSLRSDVTLGKRTIYKKRKLSVAGEAEECMQSLGSGTKDSTTRITPPHIISSGSVSTSAAGLPLASAPPKNTDLAVTSPVLVPQKECLPEGMMPDIWAQSRQELCESFKWFRSYHGGVYHTQGHVKGYLLGGFSANRDIFENDGKLIISHGGGKAQSLRFTKQGLWTEKASDQQEGDSSVSSLLNNWKEERPLALIIDNNYALFPWLLKGHCSDKVAEIGYAVLGVYIISHAWAERQLEGDELVVRWKFAFRWLEGQPEPWWLRGAPVPPKPPQRPVIIKSTTRTGKIVSKMKTLTKKDMECVPDSHSQWNCKTCGKRSPQLYVQGWTCLQPTCPDFWHLFLDSMPGQKDYDIAFVKSPTLSKIELQVESIIPSPPPTEGEITTNIFAKGWHCGGTDGCGRLSCRWKWEHWECAHCGRVIEVKGVPRLPKEVDVMVDKDYYILDSSELRPSPAFRVDYPGGTSLCQAFTLKHGGVIIQIRNKSFRAVSEPDKIFRLYQEQAANGILPFRRYPLRSHKLKGPMLTNYFSQNCGQPYQYVGGTDNTLSWEQAPSAVKDARHFLQQRVSAALNIASRPEDHKSVDFNEVLSAAYMQEQKMAFHSDAEDGLGPLVAGLSLGAPAEMHFRVHGSIKQEGEGDARVKKSRATFIKFVLRHGDILLMSGTEVQRCYEHAVVPKNFRIAATARFIKPSHYIKSKSSTPVVSLK</sequence>
<dbReference type="STRING" id="1884261.A0A5C3QNH2"/>
<feature type="domain" description="Alpha-ketoglutarate-dependent dioxygenase AlkB-like" evidence="2">
    <location>
        <begin position="529"/>
        <end position="690"/>
    </location>
</feature>
<evidence type="ECO:0000256" key="1">
    <source>
        <dbReference type="PIRSR" id="PIRSR632852-1"/>
    </source>
</evidence>
<feature type="binding site" evidence="1">
    <location>
        <position position="614"/>
    </location>
    <ligand>
        <name>2-oxoglutarate</name>
        <dbReference type="ChEBI" id="CHEBI:16810"/>
    </ligand>
</feature>
<organism evidence="3 4">
    <name type="scientific">Pterulicium gracile</name>
    <dbReference type="NCBI Taxonomy" id="1884261"/>
    <lineage>
        <taxon>Eukaryota</taxon>
        <taxon>Fungi</taxon>
        <taxon>Dikarya</taxon>
        <taxon>Basidiomycota</taxon>
        <taxon>Agaricomycotina</taxon>
        <taxon>Agaricomycetes</taxon>
        <taxon>Agaricomycetidae</taxon>
        <taxon>Agaricales</taxon>
        <taxon>Pleurotineae</taxon>
        <taxon>Pterulaceae</taxon>
        <taxon>Pterulicium</taxon>
    </lineage>
</organism>
<dbReference type="PANTHER" id="PTHR31573:SF4">
    <property type="entry name" value="FE2OG DIOXYGENASE DOMAIN-CONTAINING PROTEIN"/>
    <property type="match status" value="1"/>
</dbReference>
<dbReference type="OrthoDB" id="2163491at2759"/>
<reference evidence="3 4" key="1">
    <citation type="journal article" date="2019" name="Nat. Ecol. Evol.">
        <title>Megaphylogeny resolves global patterns of mushroom evolution.</title>
        <authorList>
            <person name="Varga T."/>
            <person name="Krizsan K."/>
            <person name="Foldi C."/>
            <person name="Dima B."/>
            <person name="Sanchez-Garcia M."/>
            <person name="Sanchez-Ramirez S."/>
            <person name="Szollosi G.J."/>
            <person name="Szarkandi J.G."/>
            <person name="Papp V."/>
            <person name="Albert L."/>
            <person name="Andreopoulos W."/>
            <person name="Angelini C."/>
            <person name="Antonin V."/>
            <person name="Barry K.W."/>
            <person name="Bougher N.L."/>
            <person name="Buchanan P."/>
            <person name="Buyck B."/>
            <person name="Bense V."/>
            <person name="Catcheside P."/>
            <person name="Chovatia M."/>
            <person name="Cooper J."/>
            <person name="Damon W."/>
            <person name="Desjardin D."/>
            <person name="Finy P."/>
            <person name="Geml J."/>
            <person name="Haridas S."/>
            <person name="Hughes K."/>
            <person name="Justo A."/>
            <person name="Karasinski D."/>
            <person name="Kautmanova I."/>
            <person name="Kiss B."/>
            <person name="Kocsube S."/>
            <person name="Kotiranta H."/>
            <person name="LaButti K.M."/>
            <person name="Lechner B.E."/>
            <person name="Liimatainen K."/>
            <person name="Lipzen A."/>
            <person name="Lukacs Z."/>
            <person name="Mihaltcheva S."/>
            <person name="Morgado L.N."/>
            <person name="Niskanen T."/>
            <person name="Noordeloos M.E."/>
            <person name="Ohm R.A."/>
            <person name="Ortiz-Santana B."/>
            <person name="Ovrebo C."/>
            <person name="Racz N."/>
            <person name="Riley R."/>
            <person name="Savchenko A."/>
            <person name="Shiryaev A."/>
            <person name="Soop K."/>
            <person name="Spirin V."/>
            <person name="Szebenyi C."/>
            <person name="Tomsovsky M."/>
            <person name="Tulloss R.E."/>
            <person name="Uehling J."/>
            <person name="Grigoriev I.V."/>
            <person name="Vagvolgyi C."/>
            <person name="Papp T."/>
            <person name="Martin F.M."/>
            <person name="Miettinen O."/>
            <person name="Hibbett D.S."/>
            <person name="Nagy L.G."/>
        </authorList>
    </citation>
    <scope>NUCLEOTIDE SEQUENCE [LARGE SCALE GENOMIC DNA]</scope>
    <source>
        <strain evidence="3 4">CBS 309.79</strain>
    </source>
</reference>
<dbReference type="AlphaFoldDB" id="A0A5C3QNH2"/>
<name>A0A5C3QNH2_9AGAR</name>
<dbReference type="InterPro" id="IPR037151">
    <property type="entry name" value="AlkB-like_sf"/>
</dbReference>